<dbReference type="InterPro" id="IPR011600">
    <property type="entry name" value="Pept_C14_caspase"/>
</dbReference>
<dbReference type="InterPro" id="IPR011990">
    <property type="entry name" value="TPR-like_helical_dom_sf"/>
</dbReference>
<dbReference type="SMART" id="SM00028">
    <property type="entry name" value="TPR"/>
    <property type="match status" value="7"/>
</dbReference>
<dbReference type="PANTHER" id="PTHR22576:SF37">
    <property type="entry name" value="MUCOSA-ASSOCIATED LYMPHOID TISSUE LYMPHOMA TRANSLOCATION PROTEIN 1"/>
    <property type="match status" value="1"/>
</dbReference>
<organism evidence="2 3">
    <name type="scientific">Mesorhizobium australicum</name>
    <dbReference type="NCBI Taxonomy" id="536018"/>
    <lineage>
        <taxon>Bacteria</taxon>
        <taxon>Pseudomonadati</taxon>
        <taxon>Pseudomonadota</taxon>
        <taxon>Alphaproteobacteria</taxon>
        <taxon>Hyphomicrobiales</taxon>
        <taxon>Phyllobacteriaceae</taxon>
        <taxon>Mesorhizobium</taxon>
    </lineage>
</organism>
<dbReference type="InterPro" id="IPR052039">
    <property type="entry name" value="Caspase-related_regulators"/>
</dbReference>
<evidence type="ECO:0000313" key="2">
    <source>
        <dbReference type="EMBL" id="SMH50821.1"/>
    </source>
</evidence>
<protein>
    <submittedName>
        <fullName evidence="2">Uncharacterized protein, contains caspase domain</fullName>
    </submittedName>
</protein>
<dbReference type="InterPro" id="IPR001309">
    <property type="entry name" value="Pept_C14_p20"/>
</dbReference>
<dbReference type="InterPro" id="IPR019734">
    <property type="entry name" value="TPR_rpt"/>
</dbReference>
<dbReference type="PANTHER" id="PTHR22576">
    <property type="entry name" value="MUCOSA ASSOCIATED LYMPHOID TISSUE LYMPHOMA TRANSLOCATION PROTEIN 1/PARACASPASE"/>
    <property type="match status" value="1"/>
</dbReference>
<dbReference type="AlphaFoldDB" id="A0A1X7PIY4"/>
<dbReference type="GO" id="GO:0006508">
    <property type="term" value="P:proteolysis"/>
    <property type="evidence" value="ECO:0007669"/>
    <property type="project" value="InterPro"/>
</dbReference>
<dbReference type="Gene3D" id="3.40.50.1460">
    <property type="match status" value="1"/>
</dbReference>
<dbReference type="SUPFAM" id="SSF52129">
    <property type="entry name" value="Caspase-like"/>
    <property type="match status" value="1"/>
</dbReference>
<dbReference type="EMBL" id="FXBL01000004">
    <property type="protein sequence ID" value="SMH50821.1"/>
    <property type="molecule type" value="Genomic_DNA"/>
</dbReference>
<proteinExistence type="predicted"/>
<dbReference type="InterPro" id="IPR029030">
    <property type="entry name" value="Caspase-like_dom_sf"/>
</dbReference>
<gene>
    <name evidence="2" type="ORF">SAMN02982922_4272</name>
</gene>
<evidence type="ECO:0000313" key="3">
    <source>
        <dbReference type="Proteomes" id="UP000193083"/>
    </source>
</evidence>
<accession>A0A1X7PIY4</accession>
<dbReference type="Pfam" id="PF00656">
    <property type="entry name" value="Peptidase_C14"/>
    <property type="match status" value="1"/>
</dbReference>
<dbReference type="Proteomes" id="UP000193083">
    <property type="component" value="Unassembled WGS sequence"/>
</dbReference>
<feature type="domain" description="Caspase family p20" evidence="1">
    <location>
        <begin position="40"/>
        <end position="168"/>
    </location>
</feature>
<dbReference type="RefSeq" id="WP_085465981.1">
    <property type="nucleotide sequence ID" value="NZ_FXBL01000004.1"/>
</dbReference>
<keyword evidence="3" id="KW-1185">Reference proteome</keyword>
<dbReference type="SUPFAM" id="SSF48452">
    <property type="entry name" value="TPR-like"/>
    <property type="match status" value="2"/>
</dbReference>
<sequence>MPGKLAGLDGRHRASAVWIGLLALAVLFALCAPTLAEKPLRGVALVIGQSDYEHLAKLPNTANDADAVDGLLDDMGFETSASTNRDARRLKRDLDLFVEDAEGADLAVVYYAGHAVEVGGENYLVPTDAGADPEKLADSLVPVSDFIAGLRKSARIVVVLLDACRDNPFPPGLALRLGDADAPQPVTVSGAAARSVQRFAPTSAAGTDGLGTVIAFAAEPGKVALDGEPGSNSPYAAALVRHIAAMSGEEFGTVMRMVGEEVYLKTGGRQRPWVNESLRRLLYLGAAPAPVEGEEGAILSERRQLLLTIAALPEIGRRQVERVAADGGVPMDALYGMLRVLGTEAPKDPSRLDALLRDQSRRLSEIMAERARLKQTDPEIVRLASLAGEAINEGALSTATSIYERAKARVASLSRDLDAVESDIRDRRIEYARVYAESAAAYELAFDFAAAASDYERAFAEVERWDDQLAWDYRRRAVIASYRHGEYKGDAASLERIIAGRDEIMRLAARLPSNLPRAEAELQIGNALNVLGRQRADAKVLEEAVAAYRQAIPVFEAASDRTGLSRARNNLASALTSLGANDTGTERLDEAIAIHRQLVADAPFEADTLEWMTARLNLASALSRLGERSGSTATAREALAILSEIVTRTGPDADPIPWALAKFNLAGTMLFVGEREGNPKMLADSTKAGEDVLKIWTRDAFPLYWASVHNNIGNAYQALGFGMADDTFFRAAEYEYRDALDEWRKDRVPDDWAKATNNLANVLKKLGASTGEEAKLEEAIAAYRACMDVWTRPDKPLSWASAQNNMGDALAILGTKRRDAALLRSALEAFDLALEEWTRDRLPYDWSVATNNRGGTLVALGEVTSSADLIRQGITAIETAWAYDKETGETGYDDYYAKRIESARKALDGMGAR</sequence>
<name>A0A1X7PIY4_9HYPH</name>
<dbReference type="PROSITE" id="PS50208">
    <property type="entry name" value="CASPASE_P20"/>
    <property type="match status" value="1"/>
</dbReference>
<dbReference type="GO" id="GO:0004197">
    <property type="term" value="F:cysteine-type endopeptidase activity"/>
    <property type="evidence" value="ECO:0007669"/>
    <property type="project" value="InterPro"/>
</dbReference>
<reference evidence="2 3" key="1">
    <citation type="submission" date="2017-04" db="EMBL/GenBank/DDBJ databases">
        <authorList>
            <person name="Afonso C.L."/>
            <person name="Miller P.J."/>
            <person name="Scott M.A."/>
            <person name="Spackman E."/>
            <person name="Goraichik I."/>
            <person name="Dimitrov K.M."/>
            <person name="Suarez D.L."/>
            <person name="Swayne D.E."/>
        </authorList>
    </citation>
    <scope>NUCLEOTIDE SEQUENCE [LARGE SCALE GENOMIC DNA]</scope>
    <source>
        <strain evidence="2 3">B5P</strain>
    </source>
</reference>
<dbReference type="Gene3D" id="1.25.40.10">
    <property type="entry name" value="Tetratricopeptide repeat domain"/>
    <property type="match status" value="2"/>
</dbReference>
<evidence type="ECO:0000259" key="1">
    <source>
        <dbReference type="PROSITE" id="PS50208"/>
    </source>
</evidence>